<name>A0ACC3A621_9EURO</name>
<accession>A0ACC3A621</accession>
<dbReference type="EMBL" id="JAPDRQ010000087">
    <property type="protein sequence ID" value="KAJ9655911.1"/>
    <property type="molecule type" value="Genomic_DNA"/>
</dbReference>
<reference evidence="1" key="1">
    <citation type="submission" date="2022-10" db="EMBL/GenBank/DDBJ databases">
        <title>Culturing micro-colonial fungi from biological soil crusts in the Mojave desert and describing Neophaeococcomyces mojavensis, and introducing the new genera and species Taxawa tesnikishii.</title>
        <authorList>
            <person name="Kurbessoian T."/>
            <person name="Stajich J.E."/>
        </authorList>
    </citation>
    <scope>NUCLEOTIDE SEQUENCE</scope>
    <source>
        <strain evidence="1">JES_112</strain>
    </source>
</reference>
<evidence type="ECO:0000313" key="2">
    <source>
        <dbReference type="Proteomes" id="UP001172386"/>
    </source>
</evidence>
<organism evidence="1 2">
    <name type="scientific">Neophaeococcomyces mojaviensis</name>
    <dbReference type="NCBI Taxonomy" id="3383035"/>
    <lineage>
        <taxon>Eukaryota</taxon>
        <taxon>Fungi</taxon>
        <taxon>Dikarya</taxon>
        <taxon>Ascomycota</taxon>
        <taxon>Pezizomycotina</taxon>
        <taxon>Eurotiomycetes</taxon>
        <taxon>Chaetothyriomycetidae</taxon>
        <taxon>Chaetothyriales</taxon>
        <taxon>Chaetothyriales incertae sedis</taxon>
        <taxon>Neophaeococcomyces</taxon>
    </lineage>
</organism>
<gene>
    <name evidence="1" type="primary">BRF1</name>
    <name evidence="1" type="ORF">H2198_005352</name>
</gene>
<comment type="caution">
    <text evidence="1">The sequence shown here is derived from an EMBL/GenBank/DDBJ whole genome shotgun (WGS) entry which is preliminary data.</text>
</comment>
<proteinExistence type="predicted"/>
<sequence length="1013" mass="111804">MATLAPPRNYKRREGVQRVPRATPPPPSYRSASRSTSRQPTPGRSGPMCQHCEGTNFENHDGEVVCQNCGLVVSSDGNFRAEIEFDEVQSGATKMRGTHIGAHQTHATSFHSRVGQAAHINSESTPAIQNALRVAEGIWSRCTMMLGMSVNDKNRANALFTAAYNRGFYRGRTLDGVALVCAYLAVRKGSNRSLMLIDFAELGDTNVFELGNMAKALHEKLYMGKYRENFIKDAREAGLNEHRLADKRWKEDIAAGKEGHHRSSGEQLYLVEPEDLINRFCDKLDFGDATTTDRVKNDAVKIAKSMKREWMVDGRRPAGVAGAAVILAARMNNFRRTLREVVLVAKVTEVTLGKRIEEFKETKSSTFSVTQFRSLDPEKAISPKEAELLGPPSRYRAQPEWQAKQAQKKTKKVRKRKNGSVPVTAAGIENGEEEETETETETEVDDETGEDDNAQPPAKRPRIDADGFVVPELPTRAGSSSRPSHEASSQPQPRRTPGRPKGAKNWRPPPPTEAEIAEEEELAEDIRDQLRQNATLDPTGSIAQSVTTDTITESETPTLDSGVVEIAYPGPQRSDPAGPPVDTNIGNLGNVCCMDETIEDDEFQDDIDVMDCLLDEEQRKVKEHYWVQENEDWLRTEHAKKVRRELRDRELREKGIDPEVERKKKKIRKDGNRVSGRAGDVSYLEDARQRNGEQDGEGGAADIPDEEGRRQAREKSVSQSARAGVNTMLQQRGTFSRRVDYVKLTQAYNLPGMDDSSEGDGRSRSQSSSRSESPAALKEPKSQHFFKPTVSRGVEASMKRRARERLKRIGGNTTAAETDAETEADGEDRSPSKSRSPTAQDENDDGDEDAEFEEDHGVPEGTPSAPSGSISTDLAPAQANNLPQRAHSVISQSEPQPSPRPTPALVEDEDASQSASPLSSMHTPAGCGSGGLTLVTHPQLQQSIGTQQQPHEVVEEIEEEDDGDYWSGEEVEDDDEERDEGDNLDKYFAGQGDEGTGGGEVMMGDEEMIVDDE</sequence>
<dbReference type="Proteomes" id="UP001172386">
    <property type="component" value="Unassembled WGS sequence"/>
</dbReference>
<evidence type="ECO:0000313" key="1">
    <source>
        <dbReference type="EMBL" id="KAJ9655911.1"/>
    </source>
</evidence>
<keyword evidence="2" id="KW-1185">Reference proteome</keyword>
<protein>
    <submittedName>
        <fullName evidence="1">Transcription factor TFIIIB subunit brf1</fullName>
    </submittedName>
</protein>